<feature type="transmembrane region" description="Helical" evidence="7">
    <location>
        <begin position="401"/>
        <end position="422"/>
    </location>
</feature>
<organism evidence="9 10">
    <name type="scientific">Afipia carboxidovorans (strain ATCC 49405 / DSM 1227 / KCTC 32145 / OM5)</name>
    <name type="common">Oligotropha carboxidovorans</name>
    <dbReference type="NCBI Taxonomy" id="504832"/>
    <lineage>
        <taxon>Bacteria</taxon>
        <taxon>Pseudomonadati</taxon>
        <taxon>Pseudomonadota</taxon>
        <taxon>Alphaproteobacteria</taxon>
        <taxon>Hyphomicrobiales</taxon>
        <taxon>Nitrobacteraceae</taxon>
        <taxon>Afipia</taxon>
    </lineage>
</organism>
<dbReference type="HOGENOM" id="CLU_019824_4_0_5"/>
<sequence>MDIILAFSLIGSLIVLLFFGLWVFAAMLAVSIGGLALGLGMPIQQIGSLMANVIIRYSSSWELAAIPMFIWMGEILFRTDISNRLFRGLNPLANLIPGKLIHTNVLGSALFACISGSSTATTATVGRITTSELARRKYDESLSLGSLAGSGSLGLLIPPSIVMIIYGVLAEVSIVRLFAAGILPGLVVASLFSGYIILSTTISPEKVPADTSSLSLREQMKEVIHLAPIVSLMIVVLGSLYTGFATPSEAAALGVVAALAIAAALRQLTFAVFRDSLMGAIRTSCMVCIILIAAGTLSTTMGYMHIPANVAEFIGRLHLSPIALLIVLSLFYVALGLVLDGFSMIVMSVPITLPLAMAAGFDPVWFGVYLVLMTELAQITPPVGFNLFVIQGLTRAPILRVALYAAPFFGLLCAAVILITAFPDIVLLLPRVLFG</sequence>
<name>B6JB34_AFIC5</name>
<evidence type="ECO:0000256" key="6">
    <source>
        <dbReference type="ARBA" id="ARBA00023136"/>
    </source>
</evidence>
<feature type="transmembrane region" description="Helical" evidence="7">
    <location>
        <begin position="174"/>
        <end position="198"/>
    </location>
</feature>
<keyword evidence="2" id="KW-1003">Cell membrane</keyword>
<dbReference type="GO" id="GO:0005886">
    <property type="term" value="C:plasma membrane"/>
    <property type="evidence" value="ECO:0007669"/>
    <property type="project" value="UniProtKB-SubCell"/>
</dbReference>
<evidence type="ECO:0000313" key="10">
    <source>
        <dbReference type="Proteomes" id="UP000007730"/>
    </source>
</evidence>
<evidence type="ECO:0000256" key="3">
    <source>
        <dbReference type="ARBA" id="ARBA00022519"/>
    </source>
</evidence>
<dbReference type="STRING" id="504832.OCA5_c29860"/>
<dbReference type="GO" id="GO:0022857">
    <property type="term" value="F:transmembrane transporter activity"/>
    <property type="evidence" value="ECO:0007669"/>
    <property type="project" value="UniProtKB-UniRule"/>
</dbReference>
<feature type="transmembrane region" description="Helical" evidence="7">
    <location>
        <begin position="12"/>
        <end position="39"/>
    </location>
</feature>
<keyword evidence="5 7" id="KW-1133">Transmembrane helix</keyword>
<reference evidence="9 10" key="1">
    <citation type="journal article" date="2011" name="J. Bacteriol.">
        <title>Complete genome sequences of the chemolithoautotrophic Oligotropha carboxidovorans strains OM4 and OM5.</title>
        <authorList>
            <person name="Volland S."/>
            <person name="Rachinger M."/>
            <person name="Strittmatter A."/>
            <person name="Daniel R."/>
            <person name="Gottschalk G."/>
            <person name="Meyer O."/>
        </authorList>
    </citation>
    <scope>NUCLEOTIDE SEQUENCE [LARGE SCALE GENOMIC DNA]</scope>
    <source>
        <strain evidence="10">ATCC 49405 / DSM 1227 / KCTC 32145 / OM5</strain>
    </source>
</reference>
<gene>
    <name evidence="9" type="ordered locus">OCA5_c29860</name>
</gene>
<keyword evidence="10" id="KW-1185">Reference proteome</keyword>
<dbReference type="PANTHER" id="PTHR33362">
    <property type="entry name" value="SIALIC ACID TRAP TRANSPORTER PERMEASE PROTEIN SIAT-RELATED"/>
    <property type="match status" value="1"/>
</dbReference>
<dbReference type="PATRIC" id="fig|504832.7.peg.3149"/>
<dbReference type="AlphaFoldDB" id="B6JB34"/>
<feature type="transmembrane region" description="Helical" evidence="7">
    <location>
        <begin position="367"/>
        <end position="389"/>
    </location>
</feature>
<dbReference type="Proteomes" id="UP000007730">
    <property type="component" value="Chromosome"/>
</dbReference>
<keyword evidence="4 7" id="KW-0812">Transmembrane</keyword>
<keyword evidence="6 7" id="KW-0472">Membrane</keyword>
<evidence type="ECO:0000256" key="7">
    <source>
        <dbReference type="RuleBase" id="RU369079"/>
    </source>
</evidence>
<evidence type="ECO:0000313" key="9">
    <source>
        <dbReference type="EMBL" id="AEI07673.1"/>
    </source>
</evidence>
<proteinExistence type="inferred from homology"/>
<dbReference type="KEGG" id="oca:OCAR_4972"/>
<feature type="transmembrane region" description="Helical" evidence="7">
    <location>
        <begin position="342"/>
        <end position="361"/>
    </location>
</feature>
<dbReference type="InterPro" id="IPR004681">
    <property type="entry name" value="TRAP_DctM"/>
</dbReference>
<dbReference type="RefSeq" id="WP_012562138.1">
    <property type="nucleotide sequence ID" value="NC_011386.1"/>
</dbReference>
<comment type="similarity">
    <text evidence="7">Belongs to the TRAP transporter large permease family.</text>
</comment>
<evidence type="ECO:0000256" key="1">
    <source>
        <dbReference type="ARBA" id="ARBA00004429"/>
    </source>
</evidence>
<accession>B6JB34</accession>
<dbReference type="KEGG" id="ocg:OCA5_c29860"/>
<dbReference type="PIRSF" id="PIRSF006066">
    <property type="entry name" value="HI0050"/>
    <property type="match status" value="1"/>
</dbReference>
<feature type="transmembrane region" description="Helical" evidence="7">
    <location>
        <begin position="318"/>
        <end position="335"/>
    </location>
</feature>
<feature type="transmembrane region" description="Helical" evidence="7">
    <location>
        <begin position="223"/>
        <end position="244"/>
    </location>
</feature>
<dbReference type="Pfam" id="PF06808">
    <property type="entry name" value="DctM"/>
    <property type="match status" value="1"/>
</dbReference>
<feature type="transmembrane region" description="Helical" evidence="7">
    <location>
        <begin position="59"/>
        <end position="77"/>
    </location>
</feature>
<feature type="domain" description="TRAP C4-dicarboxylate transport system permease DctM subunit" evidence="8">
    <location>
        <begin position="10"/>
        <end position="424"/>
    </location>
</feature>
<dbReference type="eggNOG" id="COG1593">
    <property type="taxonomic scope" value="Bacteria"/>
</dbReference>
<evidence type="ECO:0000256" key="2">
    <source>
        <dbReference type="ARBA" id="ARBA00022475"/>
    </source>
</evidence>
<dbReference type="PANTHER" id="PTHR33362:SF5">
    <property type="entry name" value="C4-DICARBOXYLATE TRAP TRANSPORTER LARGE PERMEASE PROTEIN DCTM"/>
    <property type="match status" value="1"/>
</dbReference>
<dbReference type="NCBIfam" id="TIGR00786">
    <property type="entry name" value="dctM"/>
    <property type="match status" value="1"/>
</dbReference>
<dbReference type="InterPro" id="IPR010656">
    <property type="entry name" value="DctM"/>
</dbReference>
<dbReference type="EMBL" id="CP002826">
    <property type="protein sequence ID" value="AEI07673.1"/>
    <property type="molecule type" value="Genomic_DNA"/>
</dbReference>
<comment type="subunit">
    <text evidence="7">The complex comprises the extracytoplasmic solute receptor protein and the two transmembrane proteins.</text>
</comment>
<feature type="transmembrane region" description="Helical" evidence="7">
    <location>
        <begin position="144"/>
        <end position="168"/>
    </location>
</feature>
<comment type="subcellular location">
    <subcellularLocation>
        <location evidence="1 7">Cell inner membrane</location>
        <topology evidence="1 7">Multi-pass membrane protein</topology>
    </subcellularLocation>
</comment>
<evidence type="ECO:0000256" key="4">
    <source>
        <dbReference type="ARBA" id="ARBA00022692"/>
    </source>
</evidence>
<protein>
    <recommendedName>
        <fullName evidence="7">TRAP transporter large permease protein</fullName>
    </recommendedName>
</protein>
<evidence type="ECO:0000259" key="8">
    <source>
        <dbReference type="Pfam" id="PF06808"/>
    </source>
</evidence>
<feature type="transmembrane region" description="Helical" evidence="7">
    <location>
        <begin position="285"/>
        <end position="306"/>
    </location>
</feature>
<comment type="function">
    <text evidence="7">Part of the tripartite ATP-independent periplasmic (TRAP) transport system.</text>
</comment>
<keyword evidence="7" id="KW-0813">Transport</keyword>
<dbReference type="OrthoDB" id="9783448at2"/>
<keyword evidence="3 7" id="KW-0997">Cell inner membrane</keyword>
<evidence type="ECO:0000256" key="5">
    <source>
        <dbReference type="ARBA" id="ARBA00022989"/>
    </source>
</evidence>
<feature type="transmembrane region" description="Helical" evidence="7">
    <location>
        <begin position="250"/>
        <end position="273"/>
    </location>
</feature>